<dbReference type="Proteomes" id="UP000278962">
    <property type="component" value="Unassembled WGS sequence"/>
</dbReference>
<keyword evidence="2" id="KW-0472">Membrane</keyword>
<feature type="transmembrane region" description="Helical" evidence="2">
    <location>
        <begin position="116"/>
        <end position="134"/>
    </location>
</feature>
<sequence>MTRPAGTRVAAGGDGAWHGGQEPPGGDARGGVVRAGRTPGTVTVALLRAAPRAAVLAPVGGAAAAVVALTQVDEQAARMALQASTIALAAAAVALLDEPPLPGVPVGKAQRRVRLLAAGLPALGAAWLGLLALVPGEDGARLSLHFAAVLALALGAESVVPVALAFCAARVGAPELADAWWTAAACGGLLALAARSRD</sequence>
<keyword evidence="4" id="KW-1185">Reference proteome</keyword>
<evidence type="ECO:0000256" key="1">
    <source>
        <dbReference type="SAM" id="MobiDB-lite"/>
    </source>
</evidence>
<evidence type="ECO:0000313" key="3">
    <source>
        <dbReference type="EMBL" id="RKQ90337.1"/>
    </source>
</evidence>
<proteinExistence type="predicted"/>
<evidence type="ECO:0000256" key="2">
    <source>
        <dbReference type="SAM" id="Phobius"/>
    </source>
</evidence>
<organism evidence="3 4">
    <name type="scientific">Solirubrobacter pauli</name>
    <dbReference type="NCBI Taxonomy" id="166793"/>
    <lineage>
        <taxon>Bacteria</taxon>
        <taxon>Bacillati</taxon>
        <taxon>Actinomycetota</taxon>
        <taxon>Thermoleophilia</taxon>
        <taxon>Solirubrobacterales</taxon>
        <taxon>Solirubrobacteraceae</taxon>
        <taxon>Solirubrobacter</taxon>
    </lineage>
</organism>
<name>A0A660L5T0_9ACTN</name>
<dbReference type="RefSeq" id="WP_147447526.1">
    <property type="nucleotide sequence ID" value="NZ_RBIL01000001.1"/>
</dbReference>
<dbReference type="AlphaFoldDB" id="A0A660L5T0"/>
<protein>
    <submittedName>
        <fullName evidence="3">Uncharacterized protein</fullName>
    </submittedName>
</protein>
<feature type="transmembrane region" description="Helical" evidence="2">
    <location>
        <begin position="146"/>
        <end position="173"/>
    </location>
</feature>
<keyword evidence="2" id="KW-1133">Transmembrane helix</keyword>
<feature type="region of interest" description="Disordered" evidence="1">
    <location>
        <begin position="1"/>
        <end position="33"/>
    </location>
</feature>
<reference evidence="3 4" key="1">
    <citation type="submission" date="2018-10" db="EMBL/GenBank/DDBJ databases">
        <title>Genomic Encyclopedia of Archaeal and Bacterial Type Strains, Phase II (KMG-II): from individual species to whole genera.</title>
        <authorList>
            <person name="Goeker M."/>
        </authorList>
    </citation>
    <scope>NUCLEOTIDE SEQUENCE [LARGE SCALE GENOMIC DNA]</scope>
    <source>
        <strain evidence="3 4">DSM 14954</strain>
    </source>
</reference>
<comment type="caution">
    <text evidence="3">The sequence shown here is derived from an EMBL/GenBank/DDBJ whole genome shotgun (WGS) entry which is preliminary data.</text>
</comment>
<gene>
    <name evidence="3" type="ORF">C8N24_0138</name>
</gene>
<accession>A0A660L5T0</accession>
<evidence type="ECO:0000313" key="4">
    <source>
        <dbReference type="Proteomes" id="UP000278962"/>
    </source>
</evidence>
<keyword evidence="2" id="KW-0812">Transmembrane</keyword>
<dbReference type="EMBL" id="RBIL01000001">
    <property type="protein sequence ID" value="RKQ90337.1"/>
    <property type="molecule type" value="Genomic_DNA"/>
</dbReference>
<feature type="compositionally biased region" description="Low complexity" evidence="1">
    <location>
        <begin position="24"/>
        <end position="33"/>
    </location>
</feature>